<dbReference type="RefSeq" id="WP_115813941.1">
    <property type="nucleotide sequence ID" value="NZ_QUNI01000008.1"/>
</dbReference>
<evidence type="ECO:0000313" key="2">
    <source>
        <dbReference type="Proteomes" id="UP000257136"/>
    </source>
</evidence>
<accession>A0A3E0EJR9</accession>
<reference evidence="1 2" key="1">
    <citation type="submission" date="2018-08" db="EMBL/GenBank/DDBJ databases">
        <title>Genomic Encyclopedia of Archaeal and Bacterial Type Strains, Phase II (KMG-II): from individual species to whole genera.</title>
        <authorList>
            <person name="Goeker M."/>
        </authorList>
    </citation>
    <scope>NUCLEOTIDE SEQUENCE [LARGE SCALE GENOMIC DNA]</scope>
    <source>
        <strain evidence="1 2">DSM 100880</strain>
    </source>
</reference>
<dbReference type="Proteomes" id="UP000257136">
    <property type="component" value="Unassembled WGS sequence"/>
</dbReference>
<evidence type="ECO:0000313" key="1">
    <source>
        <dbReference type="EMBL" id="REG97993.1"/>
    </source>
</evidence>
<gene>
    <name evidence="1" type="ORF">C8P67_108159</name>
</gene>
<organism evidence="1 2">
    <name type="scientific">Flavobacterium aquicola</name>
    <dbReference type="NCBI Taxonomy" id="1682742"/>
    <lineage>
        <taxon>Bacteria</taxon>
        <taxon>Pseudomonadati</taxon>
        <taxon>Bacteroidota</taxon>
        <taxon>Flavobacteriia</taxon>
        <taxon>Flavobacteriales</taxon>
        <taxon>Flavobacteriaceae</taxon>
        <taxon>Flavobacterium</taxon>
    </lineage>
</organism>
<protein>
    <submittedName>
        <fullName evidence="1">Uncharacterized protein</fullName>
    </submittedName>
</protein>
<proteinExistence type="predicted"/>
<name>A0A3E0EJR9_9FLAO</name>
<sequence>MKIIRKNLLFIFIICFVSCKDETDLGNNFYYLPDYESKDVGCPYGSIVYKSKEKYAFEKTFVYTDIVGINNNDSYIIVKQIPNKKLLLQNIKDDLNDLKLWSNYYLESKKGSLVDLIYKKTSIYDIHKLIKNKDTEIVVDSIFKNDSFCKSMFRNKINYYIIQKDKDIVFGPLTFNEFEVMKKNKNIDLDFK</sequence>
<dbReference type="OrthoDB" id="1368873at2"/>
<keyword evidence="2" id="KW-1185">Reference proteome</keyword>
<dbReference type="EMBL" id="QUNI01000008">
    <property type="protein sequence ID" value="REG97993.1"/>
    <property type="molecule type" value="Genomic_DNA"/>
</dbReference>
<comment type="caution">
    <text evidence="1">The sequence shown here is derived from an EMBL/GenBank/DDBJ whole genome shotgun (WGS) entry which is preliminary data.</text>
</comment>
<dbReference type="AlphaFoldDB" id="A0A3E0EJR9"/>